<organism evidence="3 4">
    <name type="scientific">Dibothriocephalus latus</name>
    <name type="common">Fish tapeworm</name>
    <name type="synonym">Diphyllobothrium latum</name>
    <dbReference type="NCBI Taxonomy" id="60516"/>
    <lineage>
        <taxon>Eukaryota</taxon>
        <taxon>Metazoa</taxon>
        <taxon>Spiralia</taxon>
        <taxon>Lophotrochozoa</taxon>
        <taxon>Platyhelminthes</taxon>
        <taxon>Cestoda</taxon>
        <taxon>Eucestoda</taxon>
        <taxon>Diphyllobothriidea</taxon>
        <taxon>Diphyllobothriidae</taxon>
        <taxon>Dibothriocephalus</taxon>
    </lineage>
</organism>
<evidence type="ECO:0000256" key="2">
    <source>
        <dbReference type="SAM" id="Phobius"/>
    </source>
</evidence>
<keyword evidence="2" id="KW-0812">Transmembrane</keyword>
<proteinExistence type="inferred from homology"/>
<sequence length="83" mass="9283">MGVDFGLALYQRYGLQAEVAVSISAHVGGFLAGLLVGIPLLRNLHEKPWERICFWVSLSIMTACLVFAIFWNIFWPGYPAQLV</sequence>
<dbReference type="AlphaFoldDB" id="A0A3P6PS62"/>
<accession>A0A3P6PS62</accession>
<evidence type="ECO:0000313" key="3">
    <source>
        <dbReference type="EMBL" id="VDK35040.1"/>
    </source>
</evidence>
<reference evidence="3 4" key="1">
    <citation type="submission" date="2018-11" db="EMBL/GenBank/DDBJ databases">
        <authorList>
            <consortium name="Pathogen Informatics"/>
        </authorList>
    </citation>
    <scope>NUCLEOTIDE SEQUENCE [LARGE SCALE GENOMIC DNA]</scope>
</reference>
<dbReference type="PANTHER" id="PTHR45840">
    <property type="entry name" value="RHOMBOID-RELATED PROTEIN"/>
    <property type="match status" value="1"/>
</dbReference>
<evidence type="ECO:0000313" key="4">
    <source>
        <dbReference type="Proteomes" id="UP000281553"/>
    </source>
</evidence>
<keyword evidence="2" id="KW-1133">Transmembrane helix</keyword>
<feature type="transmembrane region" description="Helical" evidence="2">
    <location>
        <begin position="20"/>
        <end position="41"/>
    </location>
</feature>
<keyword evidence="4" id="KW-1185">Reference proteome</keyword>
<comment type="similarity">
    <text evidence="1">Belongs to the peptidase S54 family.</text>
</comment>
<gene>
    <name evidence="3" type="ORF">DILT_LOCUS644</name>
</gene>
<dbReference type="InterPro" id="IPR051739">
    <property type="entry name" value="Rhomboid_IM_Serine_Proteases"/>
</dbReference>
<name>A0A3P6PS62_DIBLA</name>
<dbReference type="Proteomes" id="UP000281553">
    <property type="component" value="Unassembled WGS sequence"/>
</dbReference>
<dbReference type="EMBL" id="UYRU01002980">
    <property type="protein sequence ID" value="VDK35040.1"/>
    <property type="molecule type" value="Genomic_DNA"/>
</dbReference>
<protein>
    <submittedName>
        <fullName evidence="3">Uncharacterized protein</fullName>
    </submittedName>
</protein>
<evidence type="ECO:0000256" key="1">
    <source>
        <dbReference type="ARBA" id="ARBA00009045"/>
    </source>
</evidence>
<dbReference type="PANTHER" id="PTHR45840:SF2">
    <property type="entry name" value="PROTEIN RHOMBOID-RELATED"/>
    <property type="match status" value="1"/>
</dbReference>
<dbReference type="OrthoDB" id="418595at2759"/>
<feature type="transmembrane region" description="Helical" evidence="2">
    <location>
        <begin position="53"/>
        <end position="74"/>
    </location>
</feature>
<dbReference type="GO" id="GO:0004252">
    <property type="term" value="F:serine-type endopeptidase activity"/>
    <property type="evidence" value="ECO:0007669"/>
    <property type="project" value="TreeGrafter"/>
</dbReference>
<keyword evidence="2" id="KW-0472">Membrane</keyword>